<gene>
    <name evidence="1" type="ORF">DRP44_01520</name>
</gene>
<evidence type="ECO:0000313" key="2">
    <source>
        <dbReference type="Proteomes" id="UP000282321"/>
    </source>
</evidence>
<dbReference type="EMBL" id="QNBC01000011">
    <property type="protein sequence ID" value="RKX67764.1"/>
    <property type="molecule type" value="Genomic_DNA"/>
</dbReference>
<dbReference type="AlphaFoldDB" id="A0A660SAD8"/>
<accession>A0A660SAD8</accession>
<name>A0A660SAD8_UNCT6</name>
<organism evidence="1 2">
    <name type="scientific">candidate division TA06 bacterium</name>
    <dbReference type="NCBI Taxonomy" id="2250710"/>
    <lineage>
        <taxon>Bacteria</taxon>
        <taxon>Bacteria division TA06</taxon>
    </lineage>
</organism>
<proteinExistence type="predicted"/>
<comment type="caution">
    <text evidence="1">The sequence shown here is derived from an EMBL/GenBank/DDBJ whole genome shotgun (WGS) entry which is preliminary data.</text>
</comment>
<protein>
    <recommendedName>
        <fullName evidence="3">Haemolysin activator HlyB C-terminal domain-containing protein</fullName>
    </recommendedName>
</protein>
<reference evidence="1 2" key="1">
    <citation type="submission" date="2018-06" db="EMBL/GenBank/DDBJ databases">
        <title>Extensive metabolic versatility and redundancy in microbially diverse, dynamic hydrothermal sediments.</title>
        <authorList>
            <person name="Dombrowski N."/>
            <person name="Teske A."/>
            <person name="Baker B.J."/>
        </authorList>
    </citation>
    <scope>NUCLEOTIDE SEQUENCE [LARGE SCALE GENOMIC DNA]</scope>
    <source>
        <strain evidence="1">B35_G9</strain>
    </source>
</reference>
<evidence type="ECO:0008006" key="3">
    <source>
        <dbReference type="Google" id="ProtNLM"/>
    </source>
</evidence>
<dbReference type="Proteomes" id="UP000282321">
    <property type="component" value="Unassembled WGS sequence"/>
</dbReference>
<evidence type="ECO:0000313" key="1">
    <source>
        <dbReference type="EMBL" id="RKX67764.1"/>
    </source>
</evidence>
<sequence>MNSVLAKRINKFVSVNNMKTWIDNEINAFIEHGYPFAYGIMNIRSKNRVADIKIDIEKGDYVIIKNVFTNLKSAKNYVNVWGNTVAGKSYKESSVMVLSRKIASLSFVDSRGDFEIIRDKNDYSLYFPLKENNRNVISGHLSYDDKTVNGRVSFTSNSFLGKSGHFGFYYENMNKIKEFQLSGALINIGYGDFDAGYKLHYSTEVDSDYLVKGEVTIGYKSYNVNHFALGMGIYRGLSFGNTKYVFIENRLGKNALSLTWHIEGNQSDSAYYSNFGIKAQFSANHGKVLFLSSFRGNYIYPLDSLPLLMRFNLSGFNGVRGYKSMSYSADKFMMLREDILYRFNNFVTAGINTDGAYFGDIIYSFGITTVLSLDKSKMKIYIAAPGWNKLNASVISGEISYVF</sequence>